<dbReference type="Gene3D" id="1.20.1250.20">
    <property type="entry name" value="MFS general substrate transporter like domains"/>
    <property type="match status" value="1"/>
</dbReference>
<dbReference type="OrthoDB" id="28755at2759"/>
<feature type="transmembrane region" description="Helical" evidence="10">
    <location>
        <begin position="465"/>
        <end position="486"/>
    </location>
</feature>
<dbReference type="NCBIfam" id="TIGR01301">
    <property type="entry name" value="GPH_sucrose"/>
    <property type="match status" value="1"/>
</dbReference>
<feature type="transmembrane region" description="Helical" evidence="10">
    <location>
        <begin position="89"/>
        <end position="107"/>
    </location>
</feature>
<dbReference type="InterPro" id="IPR005989">
    <property type="entry name" value="Suc_symporter_pln"/>
</dbReference>
<dbReference type="AlphaFoldDB" id="A0A7J7CSW4"/>
<dbReference type="GO" id="GO:0005773">
    <property type="term" value="C:vacuole"/>
    <property type="evidence" value="ECO:0007669"/>
    <property type="project" value="TreeGrafter"/>
</dbReference>
<feature type="transmembrane region" description="Helical" evidence="10">
    <location>
        <begin position="20"/>
        <end position="37"/>
    </location>
</feature>
<dbReference type="FunCoup" id="A0A7J7CSW4">
    <property type="interactions" value="2066"/>
</dbReference>
<evidence type="ECO:0000256" key="4">
    <source>
        <dbReference type="ARBA" id="ARBA00022448"/>
    </source>
</evidence>
<keyword evidence="5" id="KW-0762">Sugar transport</keyword>
<keyword evidence="7" id="KW-0769">Symport</keyword>
<feature type="transmembrane region" description="Helical" evidence="10">
    <location>
        <begin position="268"/>
        <end position="288"/>
    </location>
</feature>
<dbReference type="SUPFAM" id="SSF103473">
    <property type="entry name" value="MFS general substrate transporter"/>
    <property type="match status" value="1"/>
</dbReference>
<comment type="similarity">
    <text evidence="3">Belongs to the glycoside-pentoside-hexuronide (GPH) cation symporter transporter (TC 2.A.2.4) family.</text>
</comment>
<evidence type="ECO:0000256" key="3">
    <source>
        <dbReference type="ARBA" id="ARBA00007134"/>
    </source>
</evidence>
<evidence type="ECO:0000256" key="7">
    <source>
        <dbReference type="ARBA" id="ARBA00022847"/>
    </source>
</evidence>
<comment type="pathway">
    <text evidence="2">Glycan biosynthesis; sucrose metabolism.</text>
</comment>
<keyword evidence="12" id="KW-1185">Reference proteome</keyword>
<keyword evidence="8 10" id="KW-1133">Transmembrane helix</keyword>
<gene>
    <name evidence="11" type="ORF">HS088_TW14G01131</name>
</gene>
<evidence type="ECO:0000313" key="11">
    <source>
        <dbReference type="EMBL" id="KAF5736976.1"/>
    </source>
</evidence>
<dbReference type="Pfam" id="PF13347">
    <property type="entry name" value="MFS_2"/>
    <property type="match status" value="1"/>
</dbReference>
<evidence type="ECO:0000256" key="5">
    <source>
        <dbReference type="ARBA" id="ARBA00022597"/>
    </source>
</evidence>
<evidence type="ECO:0000313" key="12">
    <source>
        <dbReference type="Proteomes" id="UP000593562"/>
    </source>
</evidence>
<keyword evidence="4" id="KW-0813">Transport</keyword>
<feature type="transmembrane region" description="Helical" evidence="10">
    <location>
        <begin position="127"/>
        <end position="145"/>
    </location>
</feature>
<dbReference type="InParanoid" id="A0A7J7CSW4"/>
<dbReference type="GO" id="GO:0005886">
    <property type="term" value="C:plasma membrane"/>
    <property type="evidence" value="ECO:0007669"/>
    <property type="project" value="InterPro"/>
</dbReference>
<keyword evidence="6 10" id="KW-0812">Transmembrane</keyword>
<keyword evidence="9 10" id="KW-0472">Membrane</keyword>
<reference evidence="11 12" key="1">
    <citation type="journal article" date="2020" name="Nat. Commun.">
        <title>Genome of Tripterygium wilfordii and identification of cytochrome P450 involved in triptolide biosynthesis.</title>
        <authorList>
            <person name="Tu L."/>
            <person name="Su P."/>
            <person name="Zhang Z."/>
            <person name="Gao L."/>
            <person name="Wang J."/>
            <person name="Hu T."/>
            <person name="Zhou J."/>
            <person name="Zhang Y."/>
            <person name="Zhao Y."/>
            <person name="Liu Y."/>
            <person name="Song Y."/>
            <person name="Tong Y."/>
            <person name="Lu Y."/>
            <person name="Yang J."/>
            <person name="Xu C."/>
            <person name="Jia M."/>
            <person name="Peters R.J."/>
            <person name="Huang L."/>
            <person name="Gao W."/>
        </authorList>
    </citation>
    <scope>NUCLEOTIDE SEQUENCE [LARGE SCALE GENOMIC DNA]</scope>
    <source>
        <strain evidence="12">cv. XIE 37</strain>
        <tissue evidence="11">Leaf</tissue>
    </source>
</reference>
<dbReference type="GO" id="GO:0008506">
    <property type="term" value="F:sucrose:proton symporter activity"/>
    <property type="evidence" value="ECO:0007669"/>
    <property type="project" value="TreeGrafter"/>
</dbReference>
<feature type="transmembrane region" description="Helical" evidence="10">
    <location>
        <begin position="349"/>
        <end position="368"/>
    </location>
</feature>
<feature type="transmembrane region" description="Helical" evidence="10">
    <location>
        <begin position="394"/>
        <end position="420"/>
    </location>
</feature>
<comment type="caution">
    <text evidence="11">The sequence shown here is derived from an EMBL/GenBank/DDBJ whole genome shotgun (WGS) entry which is preliminary data.</text>
</comment>
<organism evidence="11 12">
    <name type="scientific">Tripterygium wilfordii</name>
    <name type="common">Thunder God vine</name>
    <dbReference type="NCBI Taxonomy" id="458696"/>
    <lineage>
        <taxon>Eukaryota</taxon>
        <taxon>Viridiplantae</taxon>
        <taxon>Streptophyta</taxon>
        <taxon>Embryophyta</taxon>
        <taxon>Tracheophyta</taxon>
        <taxon>Spermatophyta</taxon>
        <taxon>Magnoliopsida</taxon>
        <taxon>eudicotyledons</taxon>
        <taxon>Gunneridae</taxon>
        <taxon>Pentapetalae</taxon>
        <taxon>rosids</taxon>
        <taxon>fabids</taxon>
        <taxon>Celastrales</taxon>
        <taxon>Celastraceae</taxon>
        <taxon>Tripterygium</taxon>
    </lineage>
</organism>
<evidence type="ECO:0000256" key="9">
    <source>
        <dbReference type="ARBA" id="ARBA00023136"/>
    </source>
</evidence>
<dbReference type="GO" id="GO:0005985">
    <property type="term" value="P:sucrose metabolic process"/>
    <property type="evidence" value="ECO:0007669"/>
    <property type="project" value="UniProtKB-UniPathway"/>
</dbReference>
<protein>
    <submittedName>
        <fullName evidence="11">Sucrose transport SUC2 -like protein</fullName>
    </submittedName>
</protein>
<comment type="subcellular location">
    <subcellularLocation>
        <location evidence="1">Membrane</location>
        <topology evidence="1">Multi-pass membrane protein</topology>
    </subcellularLocation>
</comment>
<dbReference type="InterPro" id="IPR036259">
    <property type="entry name" value="MFS_trans_sf"/>
</dbReference>
<feature type="transmembrane region" description="Helical" evidence="10">
    <location>
        <begin position="432"/>
        <end position="453"/>
    </location>
</feature>
<evidence type="ECO:0000256" key="6">
    <source>
        <dbReference type="ARBA" id="ARBA00022692"/>
    </source>
</evidence>
<feature type="transmembrane region" description="Helical" evidence="10">
    <location>
        <begin position="321"/>
        <end position="342"/>
    </location>
</feature>
<feature type="transmembrane region" description="Helical" evidence="10">
    <location>
        <begin position="57"/>
        <end position="77"/>
    </location>
</feature>
<dbReference type="EMBL" id="JAAARO010000014">
    <property type="protein sequence ID" value="KAF5736976.1"/>
    <property type="molecule type" value="Genomic_DNA"/>
</dbReference>
<evidence type="ECO:0000256" key="1">
    <source>
        <dbReference type="ARBA" id="ARBA00004141"/>
    </source>
</evidence>
<dbReference type="CDD" id="cd17313">
    <property type="entry name" value="MFS_SLC45_SUC"/>
    <property type="match status" value="1"/>
</dbReference>
<dbReference type="PANTHER" id="PTHR19432:SF68">
    <property type="entry name" value="SUCROSE TRANSPORT PROTEIN SUC8-LIKE"/>
    <property type="match status" value="1"/>
</dbReference>
<dbReference type="PANTHER" id="PTHR19432">
    <property type="entry name" value="SUGAR TRANSPORTER"/>
    <property type="match status" value="1"/>
</dbReference>
<evidence type="ECO:0000256" key="2">
    <source>
        <dbReference type="ARBA" id="ARBA00004914"/>
    </source>
</evidence>
<proteinExistence type="inferred from homology"/>
<evidence type="ECO:0000256" key="10">
    <source>
        <dbReference type="SAM" id="Phobius"/>
    </source>
</evidence>
<feature type="transmembrane region" description="Helical" evidence="10">
    <location>
        <begin position="166"/>
        <end position="186"/>
    </location>
</feature>
<name>A0A7J7CSW4_TRIWF</name>
<dbReference type="Proteomes" id="UP000593562">
    <property type="component" value="Unassembled WGS sequence"/>
</dbReference>
<dbReference type="UniPathway" id="UPA00238"/>
<accession>A0A7J7CSW4</accession>
<evidence type="ECO:0000256" key="8">
    <source>
        <dbReference type="ARBA" id="ARBA00022989"/>
    </source>
</evidence>
<sequence>MVSQELAMETNHAPASIFKLLTVASLAAGVQFGWAIQLSLLTPYSQQLGVPHGASNFIWLCGPISGLLVQPIVGFYSDRCSSPFGRRRPFIVMGAVLIAIAALLIGFAADLGHATGDVLEDKIKPRAVAAFVIGFWILDVSNNMLQGPCRAFLADLSGEDHRMMRIANAMFSFFMALGNVLGYAAGSYDKLHKLFRFTKTTACDVSCANLKSCFVLDVLLLAAVTTCAMCSVKEKKWMKENQDNDGSSRKFPIFGELRSAFRGLSKPMWILLLVTCLNWIAWFPWVMYDTDWMGKEVYGGKVDGNPDQKNLYQKGVEAGSLGLLLNSVVLAGSSLVVMAVANFSGGVKWFWGVVNFGLAACLVGTVGVTKTAKAWRSQHKNQVLLPPKNVKGGALGLFSALGVPLAATYSIPFALASIFCSSSGSADAAGQGLSLGLLNVSIVIPQMLVSLVSGPLDGAFHGSNLPAFVLGAVAATISGLLALFALPNPPPNSFQGILPAGGGH</sequence>